<keyword evidence="3" id="KW-1185">Reference proteome</keyword>
<evidence type="ECO:0000313" key="3">
    <source>
        <dbReference type="Proteomes" id="UP001150925"/>
    </source>
</evidence>
<evidence type="ECO:0000313" key="2">
    <source>
        <dbReference type="EMBL" id="KAJ1957314.1"/>
    </source>
</evidence>
<dbReference type="AlphaFoldDB" id="A0A9W8DZZ1"/>
<gene>
    <name evidence="2" type="primary">FBP1</name>
    <name evidence="2" type="ORF">IWQ62_005121</name>
</gene>
<name>A0A9W8DZZ1_9FUNG</name>
<organism evidence="2 3">
    <name type="scientific">Dispira parvispora</name>
    <dbReference type="NCBI Taxonomy" id="1520584"/>
    <lineage>
        <taxon>Eukaryota</taxon>
        <taxon>Fungi</taxon>
        <taxon>Fungi incertae sedis</taxon>
        <taxon>Zoopagomycota</taxon>
        <taxon>Kickxellomycotina</taxon>
        <taxon>Dimargaritomycetes</taxon>
        <taxon>Dimargaritales</taxon>
        <taxon>Dimargaritaceae</taxon>
        <taxon>Dispira</taxon>
    </lineage>
</organism>
<feature type="non-terminal residue" evidence="2">
    <location>
        <position position="56"/>
    </location>
</feature>
<sequence length="56" mass="6312">MSDHTQTNIITLTRHVLTEQYHHKDATGDLTLLLTAIQLGCKFVESCVRKAALVYL</sequence>
<dbReference type="InterPro" id="IPR033391">
    <property type="entry name" value="FBPase_N"/>
</dbReference>
<feature type="domain" description="Fructose-1-6-bisphosphatase class I N-terminal" evidence="1">
    <location>
        <begin position="10"/>
        <end position="55"/>
    </location>
</feature>
<dbReference type="Gene3D" id="3.30.540.10">
    <property type="entry name" value="Fructose-1,6-Bisphosphatase, subunit A, domain 1"/>
    <property type="match status" value="1"/>
</dbReference>
<accession>A0A9W8DZZ1</accession>
<comment type="caution">
    <text evidence="2">The sequence shown here is derived from an EMBL/GenBank/DDBJ whole genome shotgun (WGS) entry which is preliminary data.</text>
</comment>
<dbReference type="SUPFAM" id="SSF56655">
    <property type="entry name" value="Carbohydrate phosphatase"/>
    <property type="match status" value="1"/>
</dbReference>
<dbReference type="Pfam" id="PF00316">
    <property type="entry name" value="FBPase"/>
    <property type="match status" value="1"/>
</dbReference>
<evidence type="ECO:0000259" key="1">
    <source>
        <dbReference type="Pfam" id="PF00316"/>
    </source>
</evidence>
<dbReference type="GO" id="GO:0042132">
    <property type="term" value="F:fructose 1,6-bisphosphate 1-phosphatase activity"/>
    <property type="evidence" value="ECO:0007669"/>
    <property type="project" value="UniProtKB-EC"/>
</dbReference>
<keyword evidence="2" id="KW-0378">Hydrolase</keyword>
<reference evidence="2" key="1">
    <citation type="submission" date="2022-07" db="EMBL/GenBank/DDBJ databases">
        <title>Phylogenomic reconstructions and comparative analyses of Kickxellomycotina fungi.</title>
        <authorList>
            <person name="Reynolds N.K."/>
            <person name="Stajich J.E."/>
            <person name="Barry K."/>
            <person name="Grigoriev I.V."/>
            <person name="Crous P."/>
            <person name="Smith M.E."/>
        </authorList>
    </citation>
    <scope>NUCLEOTIDE SEQUENCE</scope>
    <source>
        <strain evidence="2">RSA 1196</strain>
    </source>
</reference>
<dbReference type="Proteomes" id="UP001150925">
    <property type="component" value="Unassembled WGS sequence"/>
</dbReference>
<dbReference type="EMBL" id="JANBPY010001971">
    <property type="protein sequence ID" value="KAJ1957314.1"/>
    <property type="molecule type" value="Genomic_DNA"/>
</dbReference>
<dbReference type="EC" id="3.1.3.11" evidence="2"/>
<proteinExistence type="predicted"/>
<protein>
    <submittedName>
        <fullName evidence="2">Fructose-1,6-bisphosphatase</fullName>
        <ecNumber evidence="2">3.1.3.11</ecNumber>
    </submittedName>
</protein>